<accession>A0ABQ5GM67</accession>
<gene>
    <name evidence="1" type="ORF">Tco_1043493</name>
</gene>
<organism evidence="1 2">
    <name type="scientific">Tanacetum coccineum</name>
    <dbReference type="NCBI Taxonomy" id="301880"/>
    <lineage>
        <taxon>Eukaryota</taxon>
        <taxon>Viridiplantae</taxon>
        <taxon>Streptophyta</taxon>
        <taxon>Embryophyta</taxon>
        <taxon>Tracheophyta</taxon>
        <taxon>Spermatophyta</taxon>
        <taxon>Magnoliopsida</taxon>
        <taxon>eudicotyledons</taxon>
        <taxon>Gunneridae</taxon>
        <taxon>Pentapetalae</taxon>
        <taxon>asterids</taxon>
        <taxon>campanulids</taxon>
        <taxon>Asterales</taxon>
        <taxon>Asteraceae</taxon>
        <taxon>Asteroideae</taxon>
        <taxon>Anthemideae</taxon>
        <taxon>Anthemidinae</taxon>
        <taxon>Tanacetum</taxon>
    </lineage>
</organism>
<dbReference type="EMBL" id="BQNB010018653">
    <property type="protein sequence ID" value="GJT76768.1"/>
    <property type="molecule type" value="Genomic_DNA"/>
</dbReference>
<protein>
    <submittedName>
        <fullName evidence="1">Uncharacterized protein</fullName>
    </submittedName>
</protein>
<reference evidence="1" key="2">
    <citation type="submission" date="2022-01" db="EMBL/GenBank/DDBJ databases">
        <authorList>
            <person name="Yamashiro T."/>
            <person name="Shiraishi A."/>
            <person name="Satake H."/>
            <person name="Nakayama K."/>
        </authorList>
    </citation>
    <scope>NUCLEOTIDE SEQUENCE</scope>
</reference>
<proteinExistence type="predicted"/>
<evidence type="ECO:0000313" key="1">
    <source>
        <dbReference type="EMBL" id="GJT76768.1"/>
    </source>
</evidence>
<sequence length="88" mass="10080">MVIVLSTILEEISLLWISRISKPSPRTNEYGDWVKLSDLKQALRGRHPMLILDCPDSEASRARGFVLRSQELQVLSFILGIRYPNLID</sequence>
<dbReference type="Proteomes" id="UP001151760">
    <property type="component" value="Unassembled WGS sequence"/>
</dbReference>
<name>A0ABQ5GM67_9ASTR</name>
<keyword evidence="2" id="KW-1185">Reference proteome</keyword>
<reference evidence="1" key="1">
    <citation type="journal article" date="2022" name="Int. J. Mol. Sci.">
        <title>Draft Genome of Tanacetum Coccineum: Genomic Comparison of Closely Related Tanacetum-Family Plants.</title>
        <authorList>
            <person name="Yamashiro T."/>
            <person name="Shiraishi A."/>
            <person name="Nakayama K."/>
            <person name="Satake H."/>
        </authorList>
    </citation>
    <scope>NUCLEOTIDE SEQUENCE</scope>
</reference>
<evidence type="ECO:0000313" key="2">
    <source>
        <dbReference type="Proteomes" id="UP001151760"/>
    </source>
</evidence>
<comment type="caution">
    <text evidence="1">The sequence shown here is derived from an EMBL/GenBank/DDBJ whole genome shotgun (WGS) entry which is preliminary data.</text>
</comment>